<dbReference type="AlphaFoldDB" id="A0A4P6YS88"/>
<dbReference type="KEGG" id="wei:EQG49_03285"/>
<evidence type="ECO:0000313" key="1">
    <source>
        <dbReference type="EMBL" id="QBO35548.1"/>
    </source>
</evidence>
<dbReference type="OrthoDB" id="2243618at2"/>
<dbReference type="EMBL" id="CP037940">
    <property type="protein sequence ID" value="QBO35548.1"/>
    <property type="molecule type" value="Genomic_DNA"/>
</dbReference>
<dbReference type="Pfam" id="PF13376">
    <property type="entry name" value="OmdA"/>
    <property type="match status" value="1"/>
</dbReference>
<evidence type="ECO:0008006" key="3">
    <source>
        <dbReference type="Google" id="ProtNLM"/>
    </source>
</evidence>
<sequence>MDEFTGELKIIGVNPYLEVPVEILENIFTDAGTKSGPIPVKGRLGEREYLQTLVKYAGEWRFYVNTTMLKKSPEHVGEILTVTIGFDDVPRIVEMRPELQRALAENPAAKAVLDNLAPSKQKEIIRYIANLKTKASVERNVSKAIAFLLGNGRFVGRDKP</sequence>
<accession>A0A4P6YS88</accession>
<dbReference type="Proteomes" id="UP000292886">
    <property type="component" value="Chromosome"/>
</dbReference>
<proteinExistence type="predicted"/>
<evidence type="ECO:0000313" key="2">
    <source>
        <dbReference type="Proteomes" id="UP000292886"/>
    </source>
</evidence>
<dbReference type="RefSeq" id="WP_133362627.1">
    <property type="nucleotide sequence ID" value="NZ_CP037940.1"/>
</dbReference>
<organism evidence="1 2">
    <name type="scientific">Periweissella cryptocerci</name>
    <dbReference type="NCBI Taxonomy" id="2506420"/>
    <lineage>
        <taxon>Bacteria</taxon>
        <taxon>Bacillati</taxon>
        <taxon>Bacillota</taxon>
        <taxon>Bacilli</taxon>
        <taxon>Lactobacillales</taxon>
        <taxon>Lactobacillaceae</taxon>
        <taxon>Periweissella</taxon>
    </lineage>
</organism>
<reference evidence="2" key="1">
    <citation type="submission" date="2019-03" db="EMBL/GenBank/DDBJ databases">
        <title>Weissella sp. 26KH-42 Genome sequencing.</title>
        <authorList>
            <person name="Heo J."/>
            <person name="Kim S.-J."/>
            <person name="Kim J.-S."/>
            <person name="Hong S.-B."/>
            <person name="Kwon S.-W."/>
        </authorList>
    </citation>
    <scope>NUCLEOTIDE SEQUENCE [LARGE SCALE GENOMIC DNA]</scope>
    <source>
        <strain evidence="2">26KH-42</strain>
    </source>
</reference>
<name>A0A4P6YS88_9LACO</name>
<keyword evidence="2" id="KW-1185">Reference proteome</keyword>
<dbReference type="SUPFAM" id="SSF141694">
    <property type="entry name" value="AF2212/PG0164-like"/>
    <property type="match status" value="1"/>
</dbReference>
<protein>
    <recommendedName>
        <fullName evidence="3">DUF1905 domain-containing protein</fullName>
    </recommendedName>
</protein>
<gene>
    <name evidence="1" type="ORF">EQG49_03285</name>
</gene>